<keyword evidence="2" id="KW-1185">Reference proteome</keyword>
<dbReference type="RefSeq" id="WP_301189070.1">
    <property type="nucleotide sequence ID" value="NZ_JAPDPJ010000004.1"/>
</dbReference>
<protein>
    <submittedName>
        <fullName evidence="1">PD-(D/E)XK nuclease family protein</fullName>
    </submittedName>
</protein>
<evidence type="ECO:0000313" key="2">
    <source>
        <dbReference type="Proteomes" id="UP001209229"/>
    </source>
</evidence>
<dbReference type="AlphaFoldDB" id="A0AAE3M2D8"/>
<reference evidence="1" key="1">
    <citation type="submission" date="2022-10" db="EMBL/GenBank/DDBJ databases">
        <authorList>
            <person name="Yu W.X."/>
        </authorList>
    </citation>
    <scope>NUCLEOTIDE SEQUENCE</scope>
    <source>
        <strain evidence="1">AAT</strain>
    </source>
</reference>
<dbReference type="InterPro" id="IPR029470">
    <property type="entry name" value="PDDEXK_4"/>
</dbReference>
<sequence>MISKPNIFNFATSELSQDAILVWLLIWAESTYKETDNALHQIGQSLLQALLNTKKIKLSTIDSMVIKQQFYKIDIFIELHLKGKKIGIIIEDKVATSSHSNQLEVYLNRIKKLNYDTIVPIYLKTGFQSDFTHEIENGYHPFTLLDLLKVLDCNERSSITNNIFIDYYLYLNNLHVQYQKDKAEYEDYKDTLISKWGWWSWVGFFNDNKERFSAGTGVVPNPRENLLAFYFGGENLEVIYNSNKYKFEPYIDILFSNGNYKISYRLGVKNHPDEDKTIRDYIIDLFAPTLNSYNIDYTKPRFKKGKETIRLLEVKHSSSVKYHNDLIMFLDNIQKALKLFVSKNKVSL</sequence>
<dbReference type="Pfam" id="PF14281">
    <property type="entry name" value="PDDEXK_4"/>
    <property type="match status" value="1"/>
</dbReference>
<dbReference type="EMBL" id="JAPDPJ010000004">
    <property type="protein sequence ID" value="MCW3785499.1"/>
    <property type="molecule type" value="Genomic_DNA"/>
</dbReference>
<organism evidence="1 2">
    <name type="scientific">Plebeiibacterium sediminum</name>
    <dbReference type="NCBI Taxonomy" id="2992112"/>
    <lineage>
        <taxon>Bacteria</taxon>
        <taxon>Pseudomonadati</taxon>
        <taxon>Bacteroidota</taxon>
        <taxon>Bacteroidia</taxon>
        <taxon>Marinilabiliales</taxon>
        <taxon>Marinilabiliaceae</taxon>
        <taxon>Plebeiibacterium</taxon>
    </lineage>
</organism>
<gene>
    <name evidence="1" type="ORF">OM075_03415</name>
</gene>
<comment type="caution">
    <text evidence="1">The sequence shown here is derived from an EMBL/GenBank/DDBJ whole genome shotgun (WGS) entry which is preliminary data.</text>
</comment>
<evidence type="ECO:0000313" key="1">
    <source>
        <dbReference type="EMBL" id="MCW3785499.1"/>
    </source>
</evidence>
<proteinExistence type="predicted"/>
<accession>A0AAE3M2D8</accession>
<dbReference type="Proteomes" id="UP001209229">
    <property type="component" value="Unassembled WGS sequence"/>
</dbReference>
<name>A0AAE3M2D8_9BACT</name>